<name>A0A3S4JSM2_SERRU</name>
<feature type="transmembrane region" description="Helical" evidence="1">
    <location>
        <begin position="21"/>
        <end position="39"/>
    </location>
</feature>
<evidence type="ECO:0000256" key="1">
    <source>
        <dbReference type="SAM" id="Phobius"/>
    </source>
</evidence>
<keyword evidence="1" id="KW-0472">Membrane</keyword>
<organism evidence="2 3">
    <name type="scientific">Serratia rubidaea</name>
    <name type="common">Serratia marinorubra</name>
    <dbReference type="NCBI Taxonomy" id="61652"/>
    <lineage>
        <taxon>Bacteria</taxon>
        <taxon>Pseudomonadati</taxon>
        <taxon>Pseudomonadota</taxon>
        <taxon>Gammaproteobacteria</taxon>
        <taxon>Enterobacterales</taxon>
        <taxon>Yersiniaceae</taxon>
        <taxon>Serratia</taxon>
    </lineage>
</organism>
<gene>
    <name evidence="2" type="primary">hcaT_1</name>
    <name evidence="2" type="ORF">NCTC9419_01019</name>
</gene>
<evidence type="ECO:0000313" key="2">
    <source>
        <dbReference type="EMBL" id="VEA69551.1"/>
    </source>
</evidence>
<dbReference type="Proteomes" id="UP000271603">
    <property type="component" value="Chromosome"/>
</dbReference>
<protein>
    <submittedName>
        <fullName evidence="2">Probable 3-phenylpropionic acid transporter</fullName>
    </submittedName>
</protein>
<feature type="transmembrane region" description="Helical" evidence="1">
    <location>
        <begin position="45"/>
        <end position="64"/>
    </location>
</feature>
<keyword evidence="1" id="KW-1133">Transmembrane helix</keyword>
<dbReference type="AlphaFoldDB" id="A0A3S4JSM2"/>
<sequence length="69" mass="7335">MRFISGRSGPDVIRLQSVYSGLAMGGGIAVMTVVAGFLFEHWQGGVFWVMAALVLPALFIRPPAVSAAR</sequence>
<evidence type="ECO:0000313" key="3">
    <source>
        <dbReference type="Proteomes" id="UP000271603"/>
    </source>
</evidence>
<proteinExistence type="predicted"/>
<dbReference type="EMBL" id="LR134155">
    <property type="protein sequence ID" value="VEA69551.1"/>
    <property type="molecule type" value="Genomic_DNA"/>
</dbReference>
<reference evidence="2 3" key="1">
    <citation type="submission" date="2018-12" db="EMBL/GenBank/DDBJ databases">
        <authorList>
            <consortium name="Pathogen Informatics"/>
        </authorList>
    </citation>
    <scope>NUCLEOTIDE SEQUENCE [LARGE SCALE GENOMIC DNA]</scope>
    <source>
        <strain evidence="2 3">NCTC9419</strain>
    </source>
</reference>
<keyword evidence="1" id="KW-0812">Transmembrane</keyword>
<accession>A0A3S4JSM2</accession>